<feature type="compositionally biased region" description="Basic and acidic residues" evidence="1">
    <location>
        <begin position="123"/>
        <end position="145"/>
    </location>
</feature>
<evidence type="ECO:0000256" key="1">
    <source>
        <dbReference type="SAM" id="MobiDB-lite"/>
    </source>
</evidence>
<comment type="caution">
    <text evidence="2">The sequence shown here is derived from an EMBL/GenBank/DDBJ whole genome shotgun (WGS) entry which is preliminary data.</text>
</comment>
<evidence type="ECO:0000313" key="2">
    <source>
        <dbReference type="EMBL" id="KAF9076084.1"/>
    </source>
</evidence>
<evidence type="ECO:0000313" key="3">
    <source>
        <dbReference type="Proteomes" id="UP000772434"/>
    </source>
</evidence>
<proteinExistence type="predicted"/>
<sequence>MSICNMTSFSSSASLADNELNFISSSSLSSIITASESESTTLPSFIPVFPCLPNIRVPPSLILSEIPLRERRGFVEFIHIIPGSALVSESTQMPAKGQLEPRAGTDLDKGEMQQEMASKGNRKGCEAEERHYIPNSERAYKDVVN</sequence>
<keyword evidence="3" id="KW-1185">Reference proteome</keyword>
<dbReference type="EMBL" id="JADNRY010000007">
    <property type="protein sequence ID" value="KAF9076084.1"/>
    <property type="molecule type" value="Genomic_DNA"/>
</dbReference>
<feature type="compositionally biased region" description="Basic and acidic residues" evidence="1">
    <location>
        <begin position="103"/>
        <end position="112"/>
    </location>
</feature>
<protein>
    <submittedName>
        <fullName evidence="2">Uncharacterized protein</fullName>
    </submittedName>
</protein>
<gene>
    <name evidence="2" type="ORF">BDP27DRAFT_1358149</name>
</gene>
<accession>A0A9P5UEC1</accession>
<dbReference type="Proteomes" id="UP000772434">
    <property type="component" value="Unassembled WGS sequence"/>
</dbReference>
<dbReference type="AlphaFoldDB" id="A0A9P5UEC1"/>
<feature type="region of interest" description="Disordered" evidence="1">
    <location>
        <begin position="90"/>
        <end position="145"/>
    </location>
</feature>
<name>A0A9P5UEC1_9AGAR</name>
<organism evidence="2 3">
    <name type="scientific">Rhodocollybia butyracea</name>
    <dbReference type="NCBI Taxonomy" id="206335"/>
    <lineage>
        <taxon>Eukaryota</taxon>
        <taxon>Fungi</taxon>
        <taxon>Dikarya</taxon>
        <taxon>Basidiomycota</taxon>
        <taxon>Agaricomycotina</taxon>
        <taxon>Agaricomycetes</taxon>
        <taxon>Agaricomycetidae</taxon>
        <taxon>Agaricales</taxon>
        <taxon>Marasmiineae</taxon>
        <taxon>Omphalotaceae</taxon>
        <taxon>Rhodocollybia</taxon>
    </lineage>
</organism>
<dbReference type="OrthoDB" id="3051995at2759"/>
<reference evidence="2" key="1">
    <citation type="submission" date="2020-11" db="EMBL/GenBank/DDBJ databases">
        <authorList>
            <consortium name="DOE Joint Genome Institute"/>
            <person name="Ahrendt S."/>
            <person name="Riley R."/>
            <person name="Andreopoulos W."/>
            <person name="Labutti K."/>
            <person name="Pangilinan J."/>
            <person name="Ruiz-Duenas F.J."/>
            <person name="Barrasa J.M."/>
            <person name="Sanchez-Garcia M."/>
            <person name="Camarero S."/>
            <person name="Miyauchi S."/>
            <person name="Serrano A."/>
            <person name="Linde D."/>
            <person name="Babiker R."/>
            <person name="Drula E."/>
            <person name="Ayuso-Fernandez I."/>
            <person name="Pacheco R."/>
            <person name="Padilla G."/>
            <person name="Ferreira P."/>
            <person name="Barriuso J."/>
            <person name="Kellner H."/>
            <person name="Castanera R."/>
            <person name="Alfaro M."/>
            <person name="Ramirez L."/>
            <person name="Pisabarro A.G."/>
            <person name="Kuo A."/>
            <person name="Tritt A."/>
            <person name="Lipzen A."/>
            <person name="He G."/>
            <person name="Yan M."/>
            <person name="Ng V."/>
            <person name="Cullen D."/>
            <person name="Martin F."/>
            <person name="Rosso M.-N."/>
            <person name="Henrissat B."/>
            <person name="Hibbett D."/>
            <person name="Martinez A.T."/>
            <person name="Grigoriev I.V."/>
        </authorList>
    </citation>
    <scope>NUCLEOTIDE SEQUENCE</scope>
    <source>
        <strain evidence="2">AH 40177</strain>
    </source>
</reference>